<dbReference type="EMBL" id="CM029052">
    <property type="protein sequence ID" value="KAG2558018.1"/>
    <property type="molecule type" value="Genomic_DNA"/>
</dbReference>
<dbReference type="InterPro" id="IPR001099">
    <property type="entry name" value="Chalcone/stilbene_synt_N"/>
</dbReference>
<dbReference type="PANTHER" id="PTHR11877">
    <property type="entry name" value="HYDROXYMETHYLGLUTARYL-COA SYNTHASE"/>
    <property type="match status" value="1"/>
</dbReference>
<dbReference type="Pfam" id="PF00195">
    <property type="entry name" value="Chal_sti_synt_N"/>
    <property type="match status" value="1"/>
</dbReference>
<dbReference type="SUPFAM" id="SSF53901">
    <property type="entry name" value="Thiolase-like"/>
    <property type="match status" value="2"/>
</dbReference>
<dbReference type="Proteomes" id="UP000823388">
    <property type="component" value="Chromosome 8N"/>
</dbReference>
<evidence type="ECO:0000256" key="3">
    <source>
        <dbReference type="SAM" id="MobiDB-lite"/>
    </source>
</evidence>
<dbReference type="InterPro" id="IPR012328">
    <property type="entry name" value="Chalcone/stilbene_synt_C"/>
</dbReference>
<keyword evidence="7" id="KW-1185">Reference proteome</keyword>
<keyword evidence="2" id="KW-0012">Acyltransferase</keyword>
<name>A0A8T0PAL9_PANVG</name>
<dbReference type="Gene3D" id="3.40.47.10">
    <property type="match status" value="2"/>
</dbReference>
<evidence type="ECO:0000256" key="2">
    <source>
        <dbReference type="RuleBase" id="RU003633"/>
    </source>
</evidence>
<dbReference type="CDD" id="cd00831">
    <property type="entry name" value="CHS_like"/>
    <property type="match status" value="1"/>
</dbReference>
<dbReference type="InterPro" id="IPR011141">
    <property type="entry name" value="Polyketide_synthase_type-III"/>
</dbReference>
<dbReference type="GO" id="GO:0016747">
    <property type="term" value="F:acyltransferase activity, transferring groups other than amino-acyl groups"/>
    <property type="evidence" value="ECO:0007669"/>
    <property type="project" value="InterPro"/>
</dbReference>
<gene>
    <name evidence="6" type="ORF">PVAP13_8NG106502</name>
</gene>
<feature type="domain" description="Chalcone/stilbene synthase C-terminal" evidence="5">
    <location>
        <begin position="293"/>
        <end position="446"/>
    </location>
</feature>
<dbReference type="InterPro" id="IPR016039">
    <property type="entry name" value="Thiolase-like"/>
</dbReference>
<keyword evidence="2" id="KW-0808">Transferase</keyword>
<dbReference type="PANTHER" id="PTHR11877:SF52">
    <property type="entry name" value="CHALCONE_STILBENE SYNTHASE N-TERMINAL DOMAIN-CONTAINING PROTEIN"/>
    <property type="match status" value="1"/>
</dbReference>
<feature type="domain" description="Chalcone/stilbene synthase N-terminal" evidence="4">
    <location>
        <begin position="59"/>
        <end position="283"/>
    </location>
</feature>
<accession>A0A8T0PAL9</accession>
<evidence type="ECO:0000259" key="4">
    <source>
        <dbReference type="Pfam" id="PF00195"/>
    </source>
</evidence>
<protein>
    <submittedName>
        <fullName evidence="6">Uncharacterized protein</fullName>
    </submittedName>
</protein>
<evidence type="ECO:0000256" key="1">
    <source>
        <dbReference type="ARBA" id="ARBA00005531"/>
    </source>
</evidence>
<comment type="caution">
    <text evidence="6">The sequence shown here is derived from an EMBL/GenBank/DDBJ whole genome shotgun (WGS) entry which is preliminary data.</text>
</comment>
<feature type="compositionally biased region" description="Low complexity" evidence="3">
    <location>
        <begin position="1"/>
        <end position="18"/>
    </location>
</feature>
<dbReference type="OrthoDB" id="674397at2759"/>
<organism evidence="6 7">
    <name type="scientific">Panicum virgatum</name>
    <name type="common">Blackwell switchgrass</name>
    <dbReference type="NCBI Taxonomy" id="38727"/>
    <lineage>
        <taxon>Eukaryota</taxon>
        <taxon>Viridiplantae</taxon>
        <taxon>Streptophyta</taxon>
        <taxon>Embryophyta</taxon>
        <taxon>Tracheophyta</taxon>
        <taxon>Spermatophyta</taxon>
        <taxon>Magnoliopsida</taxon>
        <taxon>Liliopsida</taxon>
        <taxon>Poales</taxon>
        <taxon>Poaceae</taxon>
        <taxon>PACMAD clade</taxon>
        <taxon>Panicoideae</taxon>
        <taxon>Panicodae</taxon>
        <taxon>Paniceae</taxon>
        <taxon>Panicinae</taxon>
        <taxon>Panicum</taxon>
        <taxon>Panicum sect. Hiantes</taxon>
    </lineage>
</organism>
<feature type="region of interest" description="Disordered" evidence="3">
    <location>
        <begin position="1"/>
        <end position="66"/>
    </location>
</feature>
<sequence length="448" mass="46603">MSQQASPLPCAPDAAAAQPCPPPPGHSNGRHGGAATGIAAAGDRPNDSGARPPPPPEANELRREQRADGPACVLAVGTANPANCIPQDEYADWYFRVTKSDHLTHLKDAMKKACEQVGVKKRYFQVTEDLLRAHPEILDPALPSIDARLQAVAAALPELAAAAAAKAIAEWGRPAGDITHLVVSTSSGAQMPGIDVRVASLLGLRPTVRRTMIYFQGCTGGAAALRVAKDAAENNRGARVLAVCADVLSAMAFHAPDEARAEGPAAHAIFADGAGAVVVGADPRAADERPVFQMVSASQATIPGTERLVTGDLGAAGLGYSLATPEVPVLVAENIEPVLAASVAPLGLASGGGWNSLFWVVHPGSHLIMNSYEKVLRLDPGKLAVSHHVLTEYGNMIGPTVLFVLKEVVRRRRLDLDGEGEGEGCEWGLLVGLGPGFTAEVIVLRACK</sequence>
<dbReference type="FunFam" id="3.40.47.10:FF:000025">
    <property type="entry name" value="Chalcone synthase 2"/>
    <property type="match status" value="1"/>
</dbReference>
<comment type="similarity">
    <text evidence="1 2">Belongs to the thiolase-like superfamily. Chalcone/stilbene synthases family.</text>
</comment>
<reference evidence="6 7" key="1">
    <citation type="submission" date="2020-05" db="EMBL/GenBank/DDBJ databases">
        <title>WGS assembly of Panicum virgatum.</title>
        <authorList>
            <person name="Lovell J.T."/>
            <person name="Jenkins J."/>
            <person name="Shu S."/>
            <person name="Juenger T.E."/>
            <person name="Schmutz J."/>
        </authorList>
    </citation>
    <scope>NUCLEOTIDE SEQUENCE [LARGE SCALE GENOMIC DNA]</scope>
    <source>
        <strain evidence="7">cv. AP13</strain>
    </source>
</reference>
<dbReference type="AlphaFoldDB" id="A0A8T0PAL9"/>
<evidence type="ECO:0000259" key="5">
    <source>
        <dbReference type="Pfam" id="PF02797"/>
    </source>
</evidence>
<evidence type="ECO:0000313" key="6">
    <source>
        <dbReference type="EMBL" id="KAG2558018.1"/>
    </source>
</evidence>
<dbReference type="GO" id="GO:0030639">
    <property type="term" value="P:polyketide biosynthetic process"/>
    <property type="evidence" value="ECO:0007669"/>
    <property type="project" value="TreeGrafter"/>
</dbReference>
<proteinExistence type="inferred from homology"/>
<evidence type="ECO:0000313" key="7">
    <source>
        <dbReference type="Proteomes" id="UP000823388"/>
    </source>
</evidence>
<dbReference type="Pfam" id="PF02797">
    <property type="entry name" value="Chal_sti_synt_C"/>
    <property type="match status" value="1"/>
</dbReference>